<dbReference type="RefSeq" id="WP_227871125.1">
    <property type="nucleotide sequence ID" value="NZ_CP024988.1"/>
</dbReference>
<dbReference type="InterPro" id="IPR029063">
    <property type="entry name" value="SAM-dependent_MTases_sf"/>
</dbReference>
<evidence type="ECO:0000313" key="3">
    <source>
        <dbReference type="Proteomes" id="UP000247696"/>
    </source>
</evidence>
<dbReference type="PANTHER" id="PTHR42912:SF95">
    <property type="entry name" value="METHYLTRANSFERASE TYPE 11 DOMAIN-CONTAINING PROTEIN"/>
    <property type="match status" value="1"/>
</dbReference>
<dbReference type="GO" id="GO:0008757">
    <property type="term" value="F:S-adenosylmethionine-dependent methyltransferase activity"/>
    <property type="evidence" value="ECO:0007669"/>
    <property type="project" value="InterPro"/>
</dbReference>
<dbReference type="Pfam" id="PF08241">
    <property type="entry name" value="Methyltransf_11"/>
    <property type="match status" value="1"/>
</dbReference>
<protein>
    <recommendedName>
        <fullName evidence="1">Methyltransferase type 11 domain-containing protein</fullName>
    </recommendedName>
</protein>
<reference evidence="3" key="1">
    <citation type="submission" date="2017-11" db="EMBL/GenBank/DDBJ databases">
        <title>Otitis media/interna in a cat caused by the recently described species Corynebacterium provencense.</title>
        <authorList>
            <person name="Kittl S."/>
            <person name="Brodard I."/>
            <person name="Rychener L."/>
            <person name="Jores J."/>
            <person name="Roosje P."/>
            <person name="Gobeli Brawand S."/>
        </authorList>
    </citation>
    <scope>NUCLEOTIDE SEQUENCE [LARGE SCALE GENOMIC DNA]</scope>
    <source>
        <strain evidence="3">17KM38</strain>
    </source>
</reference>
<dbReference type="PANTHER" id="PTHR42912">
    <property type="entry name" value="METHYLTRANSFERASE"/>
    <property type="match status" value="1"/>
</dbReference>
<dbReference type="SUPFAM" id="SSF53335">
    <property type="entry name" value="S-adenosyl-L-methionine-dependent methyltransferases"/>
    <property type="match status" value="1"/>
</dbReference>
<dbReference type="InterPro" id="IPR050508">
    <property type="entry name" value="Methyltransf_Superfamily"/>
</dbReference>
<feature type="domain" description="Methyltransferase type 11" evidence="1">
    <location>
        <begin position="53"/>
        <end position="147"/>
    </location>
</feature>
<proteinExistence type="predicted"/>
<dbReference type="Proteomes" id="UP000247696">
    <property type="component" value="Chromosome"/>
</dbReference>
<accession>A0A2Z3YU95</accession>
<dbReference type="KEGG" id="cpre:Csp1_02050"/>
<evidence type="ECO:0000313" key="2">
    <source>
        <dbReference type="EMBL" id="AWT25033.1"/>
    </source>
</evidence>
<sequence length="269" mass="28954">MPDTLPMPERPVEDLPGHWLLARLGKRVLRPGGRELTERLIHAAQPAGADVVELAPGLGKTARLLLDAHPASYRGVDEDPEAVVLTRQVVGSAGEVSEGEASRTGLPDSSADLVIGEAMLTMQGARGKDAIVAEAHRVLRDGGRYAIHELCLEPDTLDDDAKTEIRRALARSIKVNARPLTTQEWTGLLTSHGFEVTSVDHNGMELLKPRRNLADEGVKGVATILFNLLRHPGARRRVLAMRKVFNTYSDSLAAVAVVATKVPAGDSRG</sequence>
<evidence type="ECO:0000259" key="1">
    <source>
        <dbReference type="Pfam" id="PF08241"/>
    </source>
</evidence>
<dbReference type="Gene3D" id="3.40.50.150">
    <property type="entry name" value="Vaccinia Virus protein VP39"/>
    <property type="match status" value="1"/>
</dbReference>
<organism evidence="2 3">
    <name type="scientific">Corynebacterium provencense</name>
    <dbReference type="NCBI Taxonomy" id="1737425"/>
    <lineage>
        <taxon>Bacteria</taxon>
        <taxon>Bacillati</taxon>
        <taxon>Actinomycetota</taxon>
        <taxon>Actinomycetes</taxon>
        <taxon>Mycobacteriales</taxon>
        <taxon>Corynebacteriaceae</taxon>
        <taxon>Corynebacterium</taxon>
    </lineage>
</organism>
<dbReference type="AlphaFoldDB" id="A0A2Z3YU95"/>
<dbReference type="InterPro" id="IPR013216">
    <property type="entry name" value="Methyltransf_11"/>
</dbReference>
<dbReference type="STRING" id="1737425.GCA_900049755_01230"/>
<gene>
    <name evidence="2" type="ORF">Csp1_02050</name>
</gene>
<dbReference type="CDD" id="cd02440">
    <property type="entry name" value="AdoMet_MTases"/>
    <property type="match status" value="1"/>
</dbReference>
<name>A0A2Z3YU95_9CORY</name>
<dbReference type="EMBL" id="CP024988">
    <property type="protein sequence ID" value="AWT25033.1"/>
    <property type="molecule type" value="Genomic_DNA"/>
</dbReference>
<keyword evidence="3" id="KW-1185">Reference proteome</keyword>